<sequence length="374" mass="41105">MEDNHIYSRLGIRPFINAADSYTTIGGSRMPPAVLEAMRQAAEHFVELDVLHDRIGERIAELTRNEAAMVTSGAAAGLALTVAACIAGEDPAKRRAFPHLEGLRNEVIIHRCQRNGFDMTVAHLGVTIVEIGSEAGTTARELEDAIGPRTACILYFDTSAFIRKALPLDEVVRIARSKGTAVIVDAAAQLPPVHNLWRYTQRGVDLVIFSGGKTLMGPQSTGLIVGRKELVLMCRLQAGPASDTIGRPMKVGREEMAGLYAAIELYLKHDHEEIRSRHERVVETFCNELAALGYSTNRVYPGPTGQDYPYAMFDMRGTGRTAESIMQRMKSGEPAVLIGLARDGSNQFFLNPLHVKDDEIPIIIERFRELGPVE</sequence>
<dbReference type="Proteomes" id="UP001589818">
    <property type="component" value="Unassembled WGS sequence"/>
</dbReference>
<evidence type="ECO:0000313" key="5">
    <source>
        <dbReference type="Proteomes" id="UP001589818"/>
    </source>
</evidence>
<dbReference type="SUPFAM" id="SSF53383">
    <property type="entry name" value="PLP-dependent transferases"/>
    <property type="match status" value="1"/>
</dbReference>
<reference evidence="4 5" key="1">
    <citation type="submission" date="2024-09" db="EMBL/GenBank/DDBJ databases">
        <authorList>
            <person name="Sun Q."/>
            <person name="Mori K."/>
        </authorList>
    </citation>
    <scope>NUCLEOTIDE SEQUENCE [LARGE SCALE GENOMIC DNA]</scope>
    <source>
        <strain evidence="4 5">CCM 4839</strain>
    </source>
</reference>
<comment type="cofactor">
    <cofactor evidence="1">
        <name>pyridoxal 5'-phosphate</name>
        <dbReference type="ChEBI" id="CHEBI:597326"/>
    </cofactor>
</comment>
<protein>
    <submittedName>
        <fullName evidence="4">Aminotransferase class V-fold PLP-dependent enzyme</fullName>
    </submittedName>
</protein>
<evidence type="ECO:0000256" key="3">
    <source>
        <dbReference type="ARBA" id="ARBA00044507"/>
    </source>
</evidence>
<keyword evidence="2" id="KW-0663">Pyridoxal phosphate</keyword>
<evidence type="ECO:0000256" key="2">
    <source>
        <dbReference type="ARBA" id="ARBA00022898"/>
    </source>
</evidence>
<dbReference type="PANTHER" id="PTHR32328">
    <property type="entry name" value="L-SERYL-TRNA(SEC) SELENIUM TRANSFERASE"/>
    <property type="match status" value="1"/>
</dbReference>
<dbReference type="GO" id="GO:0008483">
    <property type="term" value="F:transaminase activity"/>
    <property type="evidence" value="ECO:0007669"/>
    <property type="project" value="UniProtKB-KW"/>
</dbReference>
<keyword evidence="4" id="KW-0808">Transferase</keyword>
<dbReference type="InterPro" id="IPR015421">
    <property type="entry name" value="PyrdxlP-dep_Trfase_major"/>
</dbReference>
<dbReference type="Pfam" id="PF03841">
    <property type="entry name" value="SelA"/>
    <property type="match status" value="1"/>
</dbReference>
<proteinExistence type="inferred from homology"/>
<dbReference type="InterPro" id="IPR018319">
    <property type="entry name" value="SelA-like"/>
</dbReference>
<gene>
    <name evidence="4" type="ORF">ACFFJ8_25630</name>
</gene>
<dbReference type="InterPro" id="IPR015424">
    <property type="entry name" value="PyrdxlP-dep_Trfase"/>
</dbReference>
<comment type="caution">
    <text evidence="4">The sequence shown here is derived from an EMBL/GenBank/DDBJ whole genome shotgun (WGS) entry which is preliminary data.</text>
</comment>
<accession>A0ABV6JFN0</accession>
<dbReference type="RefSeq" id="WP_204815900.1">
    <property type="nucleotide sequence ID" value="NZ_JANHOF010000001.1"/>
</dbReference>
<name>A0ABV6JFN0_9BACL</name>
<dbReference type="EMBL" id="JBHLVF010000041">
    <property type="protein sequence ID" value="MFC0394729.1"/>
    <property type="molecule type" value="Genomic_DNA"/>
</dbReference>
<evidence type="ECO:0000256" key="1">
    <source>
        <dbReference type="ARBA" id="ARBA00001933"/>
    </source>
</evidence>
<comment type="similarity">
    <text evidence="3">Belongs to the SelA family.</text>
</comment>
<dbReference type="Gene3D" id="3.40.640.10">
    <property type="entry name" value="Type I PLP-dependent aspartate aminotransferase-like (Major domain)"/>
    <property type="match status" value="1"/>
</dbReference>
<keyword evidence="4" id="KW-0032">Aminotransferase</keyword>
<evidence type="ECO:0000313" key="4">
    <source>
        <dbReference type="EMBL" id="MFC0394729.1"/>
    </source>
</evidence>
<dbReference type="PANTHER" id="PTHR32328:SF0">
    <property type="entry name" value="L-SERYL-TRNA(SEC) SELENIUM TRANSFERASE"/>
    <property type="match status" value="1"/>
</dbReference>
<organism evidence="4 5">
    <name type="scientific">Paenibacillus mendelii</name>
    <dbReference type="NCBI Taxonomy" id="206163"/>
    <lineage>
        <taxon>Bacteria</taxon>
        <taxon>Bacillati</taxon>
        <taxon>Bacillota</taxon>
        <taxon>Bacilli</taxon>
        <taxon>Bacillales</taxon>
        <taxon>Paenibacillaceae</taxon>
        <taxon>Paenibacillus</taxon>
    </lineage>
</organism>
<keyword evidence="5" id="KW-1185">Reference proteome</keyword>